<evidence type="ECO:0000313" key="1">
    <source>
        <dbReference type="EMBL" id="MFD2918997.1"/>
    </source>
</evidence>
<dbReference type="Proteomes" id="UP001597511">
    <property type="component" value="Unassembled WGS sequence"/>
</dbReference>
<accession>A0ABW6A170</accession>
<organism evidence="1 2">
    <name type="scientific">Terrimonas rubra</name>
    <dbReference type="NCBI Taxonomy" id="1035890"/>
    <lineage>
        <taxon>Bacteria</taxon>
        <taxon>Pseudomonadati</taxon>
        <taxon>Bacteroidota</taxon>
        <taxon>Chitinophagia</taxon>
        <taxon>Chitinophagales</taxon>
        <taxon>Chitinophagaceae</taxon>
        <taxon>Terrimonas</taxon>
    </lineage>
</organism>
<name>A0ABW6A170_9BACT</name>
<reference evidence="2" key="1">
    <citation type="journal article" date="2019" name="Int. J. Syst. Evol. Microbiol.">
        <title>The Global Catalogue of Microorganisms (GCM) 10K type strain sequencing project: providing services to taxonomists for standard genome sequencing and annotation.</title>
        <authorList>
            <consortium name="The Broad Institute Genomics Platform"/>
            <consortium name="The Broad Institute Genome Sequencing Center for Infectious Disease"/>
            <person name="Wu L."/>
            <person name="Ma J."/>
        </authorList>
    </citation>
    <scope>NUCLEOTIDE SEQUENCE [LARGE SCALE GENOMIC DNA]</scope>
    <source>
        <strain evidence="2">KCTC 23299</strain>
    </source>
</reference>
<comment type="caution">
    <text evidence="1">The sequence shown here is derived from an EMBL/GenBank/DDBJ whole genome shotgun (WGS) entry which is preliminary data.</text>
</comment>
<dbReference type="RefSeq" id="WP_386095725.1">
    <property type="nucleotide sequence ID" value="NZ_JBHUOZ010000001.1"/>
</dbReference>
<sequence>MKHTLTAILCLALLCGIMACKKNKDTKADCYRDNAVRYEINNQAATVHQVNGEYYIAEQNTIDSRLFPCNLPAEFRQNNIAVLVSGQVKSLPYSGTRPAGDAALIITTITRR</sequence>
<dbReference type="PROSITE" id="PS51257">
    <property type="entry name" value="PROKAR_LIPOPROTEIN"/>
    <property type="match status" value="1"/>
</dbReference>
<proteinExistence type="predicted"/>
<protein>
    <submittedName>
        <fullName evidence="1">Uncharacterized protein</fullName>
    </submittedName>
</protein>
<evidence type="ECO:0000313" key="2">
    <source>
        <dbReference type="Proteomes" id="UP001597511"/>
    </source>
</evidence>
<keyword evidence="2" id="KW-1185">Reference proteome</keyword>
<gene>
    <name evidence="1" type="ORF">ACFS6H_04685</name>
</gene>
<dbReference type="EMBL" id="JBHUOZ010000001">
    <property type="protein sequence ID" value="MFD2918997.1"/>
    <property type="molecule type" value="Genomic_DNA"/>
</dbReference>